<evidence type="ECO:0000313" key="4">
    <source>
        <dbReference type="EMBL" id="GAA2017054.1"/>
    </source>
</evidence>
<dbReference type="Gene3D" id="3.40.190.10">
    <property type="entry name" value="Periplasmic binding protein-like II"/>
    <property type="match status" value="2"/>
</dbReference>
<name>A0ABN2TR30_9MICO</name>
<dbReference type="CDD" id="cd01004">
    <property type="entry name" value="PBP2_MidA_like"/>
    <property type="match status" value="1"/>
</dbReference>
<dbReference type="SUPFAM" id="SSF53850">
    <property type="entry name" value="Periplasmic binding protein-like II"/>
    <property type="match status" value="1"/>
</dbReference>
<dbReference type="RefSeq" id="WP_343985741.1">
    <property type="nucleotide sequence ID" value="NZ_BAAANB010000001.1"/>
</dbReference>
<evidence type="ECO:0000256" key="2">
    <source>
        <dbReference type="SAM" id="SignalP"/>
    </source>
</evidence>
<dbReference type="SMART" id="SM00062">
    <property type="entry name" value="PBPb"/>
    <property type="match status" value="1"/>
</dbReference>
<protein>
    <submittedName>
        <fullName evidence="4">ABC transporter substrate-binding protein</fullName>
    </submittedName>
</protein>
<dbReference type="EMBL" id="BAAANB010000001">
    <property type="protein sequence ID" value="GAA2017054.1"/>
    <property type="molecule type" value="Genomic_DNA"/>
</dbReference>
<organism evidence="4 5">
    <name type="scientific">Terrabacter terrae</name>
    <dbReference type="NCBI Taxonomy" id="318434"/>
    <lineage>
        <taxon>Bacteria</taxon>
        <taxon>Bacillati</taxon>
        <taxon>Actinomycetota</taxon>
        <taxon>Actinomycetes</taxon>
        <taxon>Micrococcales</taxon>
        <taxon>Intrasporangiaceae</taxon>
        <taxon>Terrabacter</taxon>
    </lineage>
</organism>
<sequence>MRRMSLIAATGFAVAGLTLSACGSNSLSNNSPGAGSAPGASGTAAGGAVDPTLAAKVPAKLKSAGKIVVGTDPTYAPNEMLASDGKTVEGWDVTLFDAVAAKLGLKTEYVPAGFGTIILGVTGGKYDMGVSSFTINPDRKQKVNMVSYYSAGTQWVVAKGNPENVSIDNACGKSIGAQKGTVQADDLAARSKKCTDSGKPAITQVIQTGQDQVTADVASGKTVAMLADSPIGLYAVKQTGTLEPLGKIYDSAPYGYVVPKDQTAFANLLVDALKAAKADGSYEAALKKYAVEAGGIDNFAVNP</sequence>
<reference evidence="4 5" key="1">
    <citation type="journal article" date="2019" name="Int. J. Syst. Evol. Microbiol.">
        <title>The Global Catalogue of Microorganisms (GCM) 10K type strain sequencing project: providing services to taxonomists for standard genome sequencing and annotation.</title>
        <authorList>
            <consortium name="The Broad Institute Genomics Platform"/>
            <consortium name="The Broad Institute Genome Sequencing Center for Infectious Disease"/>
            <person name="Wu L."/>
            <person name="Ma J."/>
        </authorList>
    </citation>
    <scope>NUCLEOTIDE SEQUENCE [LARGE SCALE GENOMIC DNA]</scope>
    <source>
        <strain evidence="4 5">JCM 14283</strain>
    </source>
</reference>
<proteinExistence type="predicted"/>
<keyword evidence="5" id="KW-1185">Reference proteome</keyword>
<dbReference type="PROSITE" id="PS51257">
    <property type="entry name" value="PROKAR_LIPOPROTEIN"/>
    <property type="match status" value="1"/>
</dbReference>
<gene>
    <name evidence="4" type="ORF">GCM10009740_00480</name>
</gene>
<dbReference type="PANTHER" id="PTHR35936:SF17">
    <property type="entry name" value="ARGININE-BINDING EXTRACELLULAR PROTEIN ARTP"/>
    <property type="match status" value="1"/>
</dbReference>
<dbReference type="Pfam" id="PF00497">
    <property type="entry name" value="SBP_bac_3"/>
    <property type="match status" value="1"/>
</dbReference>
<accession>A0ABN2TR30</accession>
<evidence type="ECO:0000256" key="1">
    <source>
        <dbReference type="ARBA" id="ARBA00022729"/>
    </source>
</evidence>
<comment type="caution">
    <text evidence="4">The sequence shown here is derived from an EMBL/GenBank/DDBJ whole genome shotgun (WGS) entry which is preliminary data.</text>
</comment>
<dbReference type="Proteomes" id="UP001501285">
    <property type="component" value="Unassembled WGS sequence"/>
</dbReference>
<dbReference type="InterPro" id="IPR001638">
    <property type="entry name" value="Solute-binding_3/MltF_N"/>
</dbReference>
<evidence type="ECO:0000313" key="5">
    <source>
        <dbReference type="Proteomes" id="UP001501285"/>
    </source>
</evidence>
<feature type="chain" id="PRO_5045943993" evidence="2">
    <location>
        <begin position="24"/>
        <end position="303"/>
    </location>
</feature>
<dbReference type="PANTHER" id="PTHR35936">
    <property type="entry name" value="MEMBRANE-BOUND LYTIC MUREIN TRANSGLYCOSYLASE F"/>
    <property type="match status" value="1"/>
</dbReference>
<feature type="signal peptide" evidence="2">
    <location>
        <begin position="1"/>
        <end position="23"/>
    </location>
</feature>
<evidence type="ECO:0000259" key="3">
    <source>
        <dbReference type="SMART" id="SM00062"/>
    </source>
</evidence>
<keyword evidence="1 2" id="KW-0732">Signal</keyword>
<feature type="domain" description="Solute-binding protein family 3/N-terminal" evidence="3">
    <location>
        <begin position="66"/>
        <end position="293"/>
    </location>
</feature>